<protein>
    <submittedName>
        <fullName evidence="1">VWA domain-containing protein</fullName>
    </submittedName>
</protein>
<proteinExistence type="predicted"/>
<dbReference type="CDD" id="cd00198">
    <property type="entry name" value="vWFA"/>
    <property type="match status" value="1"/>
</dbReference>
<organism evidence="1 2">
    <name type="scientific">Chamaesiphon polymorphus CCALA 037</name>
    <dbReference type="NCBI Taxonomy" id="2107692"/>
    <lineage>
        <taxon>Bacteria</taxon>
        <taxon>Bacillati</taxon>
        <taxon>Cyanobacteriota</taxon>
        <taxon>Cyanophyceae</taxon>
        <taxon>Gomontiellales</taxon>
        <taxon>Chamaesiphonaceae</taxon>
        <taxon>Chamaesiphon</taxon>
    </lineage>
</organism>
<reference evidence="1 2" key="1">
    <citation type="submission" date="2018-03" db="EMBL/GenBank/DDBJ databases">
        <title>The ancient ancestry and fast evolution of plastids.</title>
        <authorList>
            <person name="Moore K.R."/>
            <person name="Magnabosco C."/>
            <person name="Momper L."/>
            <person name="Gold D.A."/>
            <person name="Bosak T."/>
            <person name="Fournier G.P."/>
        </authorList>
    </citation>
    <scope>NUCLEOTIDE SEQUENCE [LARGE SCALE GENOMIC DNA]</scope>
    <source>
        <strain evidence="1 2">CCALA 037</strain>
    </source>
</reference>
<accession>A0A2T1G6N8</accession>
<sequence length="197" mass="21222">MTDLVNTLTSIIQQASQLPDLGIAANYKQRLGSGNPEIFCLLLDTSGSMTSDCKGKETRIDVLRKAAESLDWQFYQMFTFDNLCRKISSPDALVGCCGGSTNLALGLREIAKLNPCKTILISDGEPNSEEDALAAAKELTGTISTVFIGDDEDKNAIAFMRKLATLGCGSTFVRDLGKGHIELSATIERLILPPSRS</sequence>
<gene>
    <name evidence="1" type="ORF">C7B77_20065</name>
</gene>
<dbReference type="SUPFAM" id="SSF53300">
    <property type="entry name" value="vWA-like"/>
    <property type="match status" value="1"/>
</dbReference>
<evidence type="ECO:0000313" key="1">
    <source>
        <dbReference type="EMBL" id="PSB52860.1"/>
    </source>
</evidence>
<keyword evidence="2" id="KW-1185">Reference proteome</keyword>
<dbReference type="Gene3D" id="3.40.50.410">
    <property type="entry name" value="von Willebrand factor, type A domain"/>
    <property type="match status" value="1"/>
</dbReference>
<dbReference type="Proteomes" id="UP000238937">
    <property type="component" value="Unassembled WGS sequence"/>
</dbReference>
<dbReference type="InterPro" id="IPR036465">
    <property type="entry name" value="vWFA_dom_sf"/>
</dbReference>
<name>A0A2T1G6N8_9CYAN</name>
<dbReference type="EMBL" id="PVWO01000314">
    <property type="protein sequence ID" value="PSB52860.1"/>
    <property type="molecule type" value="Genomic_DNA"/>
</dbReference>
<dbReference type="AlphaFoldDB" id="A0A2T1G6N8"/>
<dbReference type="RefSeq" id="WP_106308924.1">
    <property type="nucleotide sequence ID" value="NZ_PVWO01000314.1"/>
</dbReference>
<dbReference type="OrthoDB" id="581930at2"/>
<evidence type="ECO:0000313" key="2">
    <source>
        <dbReference type="Proteomes" id="UP000238937"/>
    </source>
</evidence>
<comment type="caution">
    <text evidence="1">The sequence shown here is derived from an EMBL/GenBank/DDBJ whole genome shotgun (WGS) entry which is preliminary data.</text>
</comment>